<organism evidence="2 3">
    <name type="scientific">Flavobacterium branchiophilum</name>
    <dbReference type="NCBI Taxonomy" id="55197"/>
    <lineage>
        <taxon>Bacteria</taxon>
        <taxon>Pseudomonadati</taxon>
        <taxon>Bacteroidota</taxon>
        <taxon>Flavobacteriia</taxon>
        <taxon>Flavobacteriales</taxon>
        <taxon>Flavobacteriaceae</taxon>
        <taxon>Flavobacterium</taxon>
    </lineage>
</organism>
<name>A0A2H3KAW9_9FLAO</name>
<evidence type="ECO:0000259" key="1">
    <source>
        <dbReference type="Pfam" id="PF10881"/>
    </source>
</evidence>
<dbReference type="Gene3D" id="3.40.960.10">
    <property type="entry name" value="VSR Endonuclease"/>
    <property type="match status" value="1"/>
</dbReference>
<dbReference type="Proteomes" id="UP000220828">
    <property type="component" value="Unassembled WGS sequence"/>
</dbReference>
<sequence>MRDTVLKYLQHQNFDKIIEVLRDNKTFDELMKDEIFRIVFFQNFTNELFNQTELKLSYPAFLLNCHDSKDYAFKLNENDEERILMFLFEKTAEVNYAKRLPKHEPAIEIVKKDFEKLKTESEQGLIRAQKQKNFKVVEQFANNNESLIKSIFNSPQEKEFYLACKEIFTSYIILPNVSLTTIFNQNLVRNQFSKYFDFYLKSSIDFVIVEEETFIPILFIELDSKTFHNKNSSGRDNIKNELFDKLGYDLIRITKKTGKEGIKEFSELLEVIKKEKNIA</sequence>
<gene>
    <name evidence="2" type="ORF">B0A77_12790</name>
</gene>
<comment type="caution">
    <text evidence="2">The sequence shown here is derived from an EMBL/GenBank/DDBJ whole genome shotgun (WGS) entry which is preliminary data.</text>
</comment>
<feature type="domain" description="DUF2726" evidence="1">
    <location>
        <begin position="154"/>
        <end position="260"/>
    </location>
</feature>
<dbReference type="OrthoDB" id="933869at2"/>
<evidence type="ECO:0000313" key="3">
    <source>
        <dbReference type="Proteomes" id="UP000220828"/>
    </source>
</evidence>
<dbReference type="EMBL" id="PCMW01000081">
    <property type="protein sequence ID" value="PDS22677.1"/>
    <property type="molecule type" value="Genomic_DNA"/>
</dbReference>
<reference evidence="2 3" key="1">
    <citation type="submission" date="2017-09" db="EMBL/GenBank/DDBJ databases">
        <title>Whole genomes of Flavobacteriaceae.</title>
        <authorList>
            <person name="Stine C."/>
            <person name="Li C."/>
            <person name="Tadesse D."/>
        </authorList>
    </citation>
    <scope>NUCLEOTIDE SEQUENCE [LARGE SCALE GENOMIC DNA]</scope>
    <source>
        <strain evidence="2 3">ATCC 35036</strain>
    </source>
</reference>
<evidence type="ECO:0000313" key="2">
    <source>
        <dbReference type="EMBL" id="PDS22677.1"/>
    </source>
</evidence>
<protein>
    <recommendedName>
        <fullName evidence="1">DUF2726 domain-containing protein</fullName>
    </recommendedName>
</protein>
<dbReference type="AlphaFoldDB" id="A0A2H3KAW9"/>
<proteinExistence type="predicted"/>
<dbReference type="RefSeq" id="WP_097554693.1">
    <property type="nucleotide sequence ID" value="NZ_PCMW01000081.1"/>
</dbReference>
<dbReference type="Pfam" id="PF10881">
    <property type="entry name" value="DUF2726"/>
    <property type="match status" value="1"/>
</dbReference>
<dbReference type="InterPro" id="IPR024402">
    <property type="entry name" value="DUF2726"/>
</dbReference>
<accession>A0A2H3KAW9</accession>